<dbReference type="GO" id="GO:0016887">
    <property type="term" value="F:ATP hydrolysis activity"/>
    <property type="evidence" value="ECO:0007669"/>
    <property type="project" value="InterPro"/>
</dbReference>
<dbReference type="GO" id="GO:0005524">
    <property type="term" value="F:ATP binding"/>
    <property type="evidence" value="ECO:0007669"/>
    <property type="project" value="UniProtKB-KW"/>
</dbReference>
<gene>
    <name evidence="5" type="ORF">METZ01_LOCUS325257</name>
</gene>
<dbReference type="SUPFAM" id="SSF52540">
    <property type="entry name" value="P-loop containing nucleoside triphosphate hydrolases"/>
    <property type="match status" value="1"/>
</dbReference>
<organism evidence="5">
    <name type="scientific">marine metagenome</name>
    <dbReference type="NCBI Taxonomy" id="408172"/>
    <lineage>
        <taxon>unclassified sequences</taxon>
        <taxon>metagenomes</taxon>
        <taxon>ecological metagenomes</taxon>
    </lineage>
</organism>
<dbReference type="Pfam" id="PF00005">
    <property type="entry name" value="ABC_tran"/>
    <property type="match status" value="1"/>
</dbReference>
<protein>
    <recommendedName>
        <fullName evidence="4">ABC transporter domain-containing protein</fullName>
    </recommendedName>
</protein>
<sequence length="318" mass="35244">MKSEYAVEITDLNKTYLGNANQPPKEALSNINLNIPTGSFFGLLGPNGAGKSTIINIMAGLVIKSSGDVKVCGYDIEKQMRQARSSIGVVPQELNIDPFFSPREILEVQAGLFGVPKVQRRTNEILKAVRLYDKADAYARTLSGGMRRRLLVAKALVHSPPVLVLDEPTAGVDVELRQQLWSYVRQLREEGTTILLTTHYLEEAEELCDQIAIINKGALVTCQATDDLLCTLDSKELIVTIDTDLKKVPENFSEFNVELRNGRKLVFHVPPKEVPVDKVLSAVREEGFSIQDLTTKESDLEDIFLMLTQETLPSKSSS</sequence>
<dbReference type="InterPro" id="IPR003593">
    <property type="entry name" value="AAA+_ATPase"/>
</dbReference>
<dbReference type="InterPro" id="IPR003439">
    <property type="entry name" value="ABC_transporter-like_ATP-bd"/>
</dbReference>
<dbReference type="InterPro" id="IPR050763">
    <property type="entry name" value="ABC_transporter_ATP-binding"/>
</dbReference>
<feature type="domain" description="ABC transporter" evidence="4">
    <location>
        <begin position="7"/>
        <end position="241"/>
    </location>
</feature>
<dbReference type="PANTHER" id="PTHR42711:SF15">
    <property type="entry name" value="ABC-TYPE MULTIDRUG TRANSPORT SYSTEM, ATPASE COMPONENT"/>
    <property type="match status" value="1"/>
</dbReference>
<evidence type="ECO:0000256" key="2">
    <source>
        <dbReference type="ARBA" id="ARBA00022741"/>
    </source>
</evidence>
<evidence type="ECO:0000256" key="3">
    <source>
        <dbReference type="ARBA" id="ARBA00022840"/>
    </source>
</evidence>
<dbReference type="InterPro" id="IPR017871">
    <property type="entry name" value="ABC_transporter-like_CS"/>
</dbReference>
<dbReference type="SMART" id="SM00382">
    <property type="entry name" value="AAA"/>
    <property type="match status" value="1"/>
</dbReference>
<dbReference type="PANTHER" id="PTHR42711">
    <property type="entry name" value="ABC TRANSPORTER ATP-BINDING PROTEIN"/>
    <property type="match status" value="1"/>
</dbReference>
<dbReference type="EMBL" id="UINC01107206">
    <property type="protein sequence ID" value="SVC72403.1"/>
    <property type="molecule type" value="Genomic_DNA"/>
</dbReference>
<accession>A0A382PGA4</accession>
<keyword evidence="2" id="KW-0547">Nucleotide-binding</keyword>
<reference evidence="5" key="1">
    <citation type="submission" date="2018-05" db="EMBL/GenBank/DDBJ databases">
        <authorList>
            <person name="Lanie J.A."/>
            <person name="Ng W.-L."/>
            <person name="Kazmierczak K.M."/>
            <person name="Andrzejewski T.M."/>
            <person name="Davidsen T.M."/>
            <person name="Wayne K.J."/>
            <person name="Tettelin H."/>
            <person name="Glass J.I."/>
            <person name="Rusch D."/>
            <person name="Podicherti R."/>
            <person name="Tsui H.-C.T."/>
            <person name="Winkler M.E."/>
        </authorList>
    </citation>
    <scope>NUCLEOTIDE SEQUENCE</scope>
</reference>
<keyword evidence="1" id="KW-0813">Transport</keyword>
<dbReference type="InterPro" id="IPR027417">
    <property type="entry name" value="P-loop_NTPase"/>
</dbReference>
<dbReference type="PROSITE" id="PS00211">
    <property type="entry name" value="ABC_TRANSPORTER_1"/>
    <property type="match status" value="1"/>
</dbReference>
<dbReference type="Gene3D" id="3.40.50.300">
    <property type="entry name" value="P-loop containing nucleotide triphosphate hydrolases"/>
    <property type="match status" value="1"/>
</dbReference>
<dbReference type="PROSITE" id="PS50893">
    <property type="entry name" value="ABC_TRANSPORTER_2"/>
    <property type="match status" value="1"/>
</dbReference>
<evidence type="ECO:0000256" key="1">
    <source>
        <dbReference type="ARBA" id="ARBA00022448"/>
    </source>
</evidence>
<evidence type="ECO:0000259" key="4">
    <source>
        <dbReference type="PROSITE" id="PS50893"/>
    </source>
</evidence>
<dbReference type="AlphaFoldDB" id="A0A382PGA4"/>
<keyword evidence="3" id="KW-0067">ATP-binding</keyword>
<evidence type="ECO:0000313" key="5">
    <source>
        <dbReference type="EMBL" id="SVC72403.1"/>
    </source>
</evidence>
<name>A0A382PGA4_9ZZZZ</name>
<proteinExistence type="predicted"/>